<dbReference type="Gene3D" id="3.30.450.40">
    <property type="match status" value="1"/>
</dbReference>
<reference evidence="6 7" key="1">
    <citation type="submission" date="2019-05" db="EMBL/GenBank/DDBJ databases">
        <title>Nakamurella sp. N5BH11, whole genome shotgun sequence.</title>
        <authorList>
            <person name="Tuo L."/>
        </authorList>
    </citation>
    <scope>NUCLEOTIDE SEQUENCE [LARGE SCALE GENOMIC DNA]</scope>
    <source>
        <strain evidence="6 7">N5BH11</strain>
    </source>
</reference>
<dbReference type="InterPro" id="IPR003018">
    <property type="entry name" value="GAF"/>
</dbReference>
<evidence type="ECO:0000259" key="5">
    <source>
        <dbReference type="PROSITE" id="PS50921"/>
    </source>
</evidence>
<evidence type="ECO:0000256" key="4">
    <source>
        <dbReference type="ARBA" id="ARBA00023163"/>
    </source>
</evidence>
<dbReference type="InterPro" id="IPR036388">
    <property type="entry name" value="WH-like_DNA-bd_sf"/>
</dbReference>
<dbReference type="EMBL" id="SZZH01000006">
    <property type="protein sequence ID" value="TKV57041.1"/>
    <property type="molecule type" value="Genomic_DNA"/>
</dbReference>
<dbReference type="AlphaFoldDB" id="A0A4U6QAS1"/>
<evidence type="ECO:0000256" key="1">
    <source>
        <dbReference type="ARBA" id="ARBA00022679"/>
    </source>
</evidence>
<evidence type="ECO:0000313" key="6">
    <source>
        <dbReference type="EMBL" id="TKV57041.1"/>
    </source>
</evidence>
<gene>
    <name evidence="6" type="ORF">FDO65_19710</name>
</gene>
<keyword evidence="7" id="KW-1185">Reference proteome</keyword>
<dbReference type="Gene3D" id="1.10.10.10">
    <property type="entry name" value="Winged helix-like DNA-binding domain superfamily/Winged helix DNA-binding domain"/>
    <property type="match status" value="1"/>
</dbReference>
<dbReference type="PIRSF" id="PIRSF036625">
    <property type="entry name" value="GAF_ANTAR"/>
    <property type="match status" value="1"/>
</dbReference>
<dbReference type="SMART" id="SM01012">
    <property type="entry name" value="ANTAR"/>
    <property type="match status" value="1"/>
</dbReference>
<organism evidence="6 7">
    <name type="scientific">Nakamurella flava</name>
    <dbReference type="NCBI Taxonomy" id="2576308"/>
    <lineage>
        <taxon>Bacteria</taxon>
        <taxon>Bacillati</taxon>
        <taxon>Actinomycetota</taxon>
        <taxon>Actinomycetes</taxon>
        <taxon>Nakamurellales</taxon>
        <taxon>Nakamurellaceae</taxon>
        <taxon>Nakamurella</taxon>
    </lineage>
</organism>
<dbReference type="PROSITE" id="PS50921">
    <property type="entry name" value="ANTAR"/>
    <property type="match status" value="1"/>
</dbReference>
<dbReference type="InterPro" id="IPR012074">
    <property type="entry name" value="GAF_ANTAR"/>
</dbReference>
<evidence type="ECO:0000256" key="3">
    <source>
        <dbReference type="ARBA" id="ARBA00023015"/>
    </source>
</evidence>
<keyword evidence="1" id="KW-0808">Transferase</keyword>
<dbReference type="InterPro" id="IPR011006">
    <property type="entry name" value="CheY-like_superfamily"/>
</dbReference>
<dbReference type="InterPro" id="IPR029016">
    <property type="entry name" value="GAF-like_dom_sf"/>
</dbReference>
<keyword evidence="2" id="KW-0418">Kinase</keyword>
<keyword evidence="3" id="KW-0805">Transcription regulation</keyword>
<keyword evidence="4" id="KW-0804">Transcription</keyword>
<accession>A0A4U6QAS1</accession>
<evidence type="ECO:0000313" key="7">
    <source>
        <dbReference type="Proteomes" id="UP000306985"/>
    </source>
</evidence>
<evidence type="ECO:0000256" key="2">
    <source>
        <dbReference type="ARBA" id="ARBA00022777"/>
    </source>
</evidence>
<comment type="caution">
    <text evidence="6">The sequence shown here is derived from an EMBL/GenBank/DDBJ whole genome shotgun (WGS) entry which is preliminary data.</text>
</comment>
<dbReference type="GO" id="GO:0003723">
    <property type="term" value="F:RNA binding"/>
    <property type="evidence" value="ECO:0007669"/>
    <property type="project" value="InterPro"/>
</dbReference>
<dbReference type="Proteomes" id="UP000306985">
    <property type="component" value="Unassembled WGS sequence"/>
</dbReference>
<dbReference type="GO" id="GO:0016301">
    <property type="term" value="F:kinase activity"/>
    <property type="evidence" value="ECO:0007669"/>
    <property type="project" value="UniProtKB-KW"/>
</dbReference>
<dbReference type="SUPFAM" id="SSF52172">
    <property type="entry name" value="CheY-like"/>
    <property type="match status" value="1"/>
</dbReference>
<sequence>MTRVEPSGLGRDGARSSCRRLRWEVAMIDQMMSAALAEDFRALSLRLFRTQDIDTALNDVVHLARQSVPFCAWAGITQVAGHDDSRFVTIAATDPLVSEADDLQYELRQGPCVDAARHDGVFLAGDLRTSHDWPIFGARVTARTPIRSLLSLTIHPAPVRAALNLYSTETHVFAPEAVDVVTLFAAHAQVLLMLTRQTDKAINLDRALATSRVIGNAVGILMYAHRITADEAFDRLRLASSALNRKLRDIADEVTETGQLP</sequence>
<dbReference type="SUPFAM" id="SSF55781">
    <property type="entry name" value="GAF domain-like"/>
    <property type="match status" value="1"/>
</dbReference>
<dbReference type="InterPro" id="IPR005561">
    <property type="entry name" value="ANTAR"/>
</dbReference>
<feature type="domain" description="ANTAR" evidence="5">
    <location>
        <begin position="194"/>
        <end position="255"/>
    </location>
</feature>
<name>A0A4U6QAS1_9ACTN</name>
<dbReference type="Pfam" id="PF03861">
    <property type="entry name" value="ANTAR"/>
    <property type="match status" value="1"/>
</dbReference>
<protein>
    <submittedName>
        <fullName evidence="6">GAF and ANTAR domain-containing protein</fullName>
    </submittedName>
</protein>
<proteinExistence type="predicted"/>
<dbReference type="OrthoDB" id="4629915at2"/>
<dbReference type="Pfam" id="PF13185">
    <property type="entry name" value="GAF_2"/>
    <property type="match status" value="1"/>
</dbReference>